<feature type="transmembrane region" description="Helical" evidence="10">
    <location>
        <begin position="109"/>
        <end position="126"/>
    </location>
</feature>
<evidence type="ECO:0000256" key="8">
    <source>
        <dbReference type="RuleBase" id="RU003793"/>
    </source>
</evidence>
<evidence type="ECO:0000256" key="2">
    <source>
        <dbReference type="ARBA" id="ARBA00005801"/>
    </source>
</evidence>
<evidence type="ECO:0000259" key="11">
    <source>
        <dbReference type="Pfam" id="PF01478"/>
    </source>
</evidence>
<feature type="transmembrane region" description="Helical" evidence="10">
    <location>
        <begin position="238"/>
        <end position="257"/>
    </location>
</feature>
<keyword evidence="9" id="KW-0645">Protease</keyword>
<keyword evidence="7 10" id="KW-0472">Membrane</keyword>
<evidence type="ECO:0000256" key="1">
    <source>
        <dbReference type="ARBA" id="ARBA00004429"/>
    </source>
</evidence>
<keyword evidence="14" id="KW-1185">Reference proteome</keyword>
<evidence type="ECO:0000313" key="14">
    <source>
        <dbReference type="Proteomes" id="UP000242222"/>
    </source>
</evidence>
<evidence type="ECO:0000259" key="12">
    <source>
        <dbReference type="Pfam" id="PF06750"/>
    </source>
</evidence>
<proteinExistence type="inferred from homology"/>
<sequence>MEHDLIWWLTLSLLALAAGSFFNLVIYRLPLMILHPEIKLNLASPRSHCPHCKTLLTRRDLIPLFSWLILRGRCRYCAVRISYRYPAMELLSLLTALLVAVLSHAHEQMIFTTLLFGWTLLVLTIIDIDHHLLPDILTLSLLWAGLLRVALAGQTLSPADAIVGAVAGYLLLRLPSDIWYCWRKEVALGGGDIKLFAALGAWLGAKALPIALIIASAGALIFLLAKAGICRKPPPRRFAFGPWLSLGGMMVFVWQNYY</sequence>
<evidence type="ECO:0000256" key="3">
    <source>
        <dbReference type="ARBA" id="ARBA00022475"/>
    </source>
</evidence>
<keyword evidence="9 13" id="KW-0808">Transferase</keyword>
<dbReference type="PANTHER" id="PTHR30487:SF0">
    <property type="entry name" value="PREPILIN LEADER PEPTIDASE_N-METHYLTRANSFERASE-RELATED"/>
    <property type="match status" value="1"/>
</dbReference>
<dbReference type="STRING" id="1367852.SAMN05216516_102389"/>
<dbReference type="InterPro" id="IPR010627">
    <property type="entry name" value="Prepilin_pept_A24_N"/>
</dbReference>
<keyword evidence="3" id="KW-1003">Cell membrane</keyword>
<evidence type="ECO:0000313" key="13">
    <source>
        <dbReference type="EMBL" id="SFN10585.1"/>
    </source>
</evidence>
<reference evidence="14" key="1">
    <citation type="submission" date="2016-10" db="EMBL/GenBank/DDBJ databases">
        <authorList>
            <person name="Varghese N."/>
            <person name="Submissions S."/>
        </authorList>
    </citation>
    <scope>NUCLEOTIDE SEQUENCE [LARGE SCALE GENOMIC DNA]</scope>
    <source>
        <strain evidence="14">N6PO6</strain>
    </source>
</reference>
<dbReference type="EC" id="3.4.23.43" evidence="9"/>
<evidence type="ECO:0000256" key="10">
    <source>
        <dbReference type="SAM" id="Phobius"/>
    </source>
</evidence>
<dbReference type="Gene3D" id="1.20.120.1220">
    <property type="match status" value="1"/>
</dbReference>
<feature type="transmembrane region" description="Helical" evidence="10">
    <location>
        <begin position="133"/>
        <end position="151"/>
    </location>
</feature>
<gene>
    <name evidence="13" type="ORF">SAMN05216516_102389</name>
</gene>
<dbReference type="PANTHER" id="PTHR30487">
    <property type="entry name" value="TYPE 4 PREPILIN-LIKE PROTEINS LEADER PEPTIDE-PROCESSING ENZYME"/>
    <property type="match status" value="1"/>
</dbReference>
<dbReference type="GO" id="GO:0008168">
    <property type="term" value="F:methyltransferase activity"/>
    <property type="evidence" value="ECO:0007669"/>
    <property type="project" value="UniProtKB-KW"/>
</dbReference>
<evidence type="ECO:0000256" key="5">
    <source>
        <dbReference type="ARBA" id="ARBA00022692"/>
    </source>
</evidence>
<keyword evidence="4" id="KW-0997">Cell inner membrane</keyword>
<keyword evidence="9 13" id="KW-0489">Methyltransferase</keyword>
<comment type="function">
    <text evidence="9">Plays an essential role in type IV pili and type II pseudopili formation by proteolytically removing the leader sequence from substrate proteins and subsequently monomethylating the alpha-amino group of the newly exposed N-terminal phenylalanine.</text>
</comment>
<evidence type="ECO:0000256" key="4">
    <source>
        <dbReference type="ARBA" id="ARBA00022519"/>
    </source>
</evidence>
<dbReference type="Pfam" id="PF01478">
    <property type="entry name" value="Peptidase_A24"/>
    <property type="match status" value="1"/>
</dbReference>
<dbReference type="Pfam" id="PF06750">
    <property type="entry name" value="A24_N_bact"/>
    <property type="match status" value="1"/>
</dbReference>
<feature type="domain" description="Prepilin type IV endopeptidase peptidase" evidence="11">
    <location>
        <begin position="114"/>
        <end position="223"/>
    </location>
</feature>
<keyword evidence="5 9" id="KW-0812">Transmembrane</keyword>
<dbReference type="PRINTS" id="PR00864">
    <property type="entry name" value="PREPILNPTASE"/>
</dbReference>
<dbReference type="EMBL" id="FOVC01000002">
    <property type="protein sequence ID" value="SFN10585.1"/>
    <property type="molecule type" value="Genomic_DNA"/>
</dbReference>
<dbReference type="InterPro" id="IPR014032">
    <property type="entry name" value="Peptidase_A24A_bac"/>
</dbReference>
<feature type="transmembrane region" description="Helical" evidence="10">
    <location>
        <begin position="83"/>
        <end position="103"/>
    </location>
</feature>
<keyword evidence="6 10" id="KW-1133">Transmembrane helix</keyword>
<keyword evidence="9" id="KW-0511">Multifunctional enzyme</keyword>
<evidence type="ECO:0000256" key="7">
    <source>
        <dbReference type="ARBA" id="ARBA00023136"/>
    </source>
</evidence>
<accession>A0A1I4WAY4</accession>
<feature type="transmembrane region" description="Helical" evidence="10">
    <location>
        <begin position="210"/>
        <end position="229"/>
    </location>
</feature>
<dbReference type="InterPro" id="IPR000045">
    <property type="entry name" value="Prepilin_IV_endopep_pep"/>
</dbReference>
<dbReference type="EC" id="2.1.1.-" evidence="9"/>
<protein>
    <recommendedName>
        <fullName evidence="9">Prepilin leader peptidase/N-methyltransferase</fullName>
        <ecNumber evidence="9">2.1.1.-</ecNumber>
        <ecNumber evidence="9">3.4.23.43</ecNumber>
    </recommendedName>
</protein>
<feature type="domain" description="Prepilin peptidase A24 N-terminal" evidence="12">
    <location>
        <begin position="14"/>
        <end position="101"/>
    </location>
</feature>
<name>A0A1I4WAY4_9GAMM</name>
<organism evidence="13 14">
    <name type="scientific">Izhakiella capsodis</name>
    <dbReference type="NCBI Taxonomy" id="1367852"/>
    <lineage>
        <taxon>Bacteria</taxon>
        <taxon>Pseudomonadati</taxon>
        <taxon>Pseudomonadota</taxon>
        <taxon>Gammaproteobacteria</taxon>
        <taxon>Enterobacterales</taxon>
        <taxon>Erwiniaceae</taxon>
        <taxon>Izhakiella</taxon>
    </lineage>
</organism>
<evidence type="ECO:0000256" key="9">
    <source>
        <dbReference type="RuleBase" id="RU003794"/>
    </source>
</evidence>
<dbReference type="GO" id="GO:0005886">
    <property type="term" value="C:plasma membrane"/>
    <property type="evidence" value="ECO:0007669"/>
    <property type="project" value="UniProtKB-SubCell"/>
</dbReference>
<feature type="transmembrane region" description="Helical" evidence="10">
    <location>
        <begin position="6"/>
        <end position="26"/>
    </location>
</feature>
<dbReference type="AlphaFoldDB" id="A0A1I4WAY4"/>
<comment type="subcellular location">
    <subcellularLocation>
        <location evidence="1">Cell inner membrane</location>
        <topology evidence="1">Multi-pass membrane protein</topology>
    </subcellularLocation>
    <subcellularLocation>
        <location evidence="9">Cell membrane</location>
        <topology evidence="9">Multi-pass membrane protein</topology>
    </subcellularLocation>
</comment>
<evidence type="ECO:0000256" key="6">
    <source>
        <dbReference type="ARBA" id="ARBA00022989"/>
    </source>
</evidence>
<comment type="catalytic activity">
    <reaction evidence="9">
        <text>Typically cleaves a -Gly-|-Phe- bond to release an N-terminal, basic peptide of 5-8 residues from type IV prepilin, and then N-methylates the new N-terminal amino group, the methyl donor being S-adenosyl-L-methionine.</text>
        <dbReference type="EC" id="3.4.23.43"/>
    </reaction>
</comment>
<dbReference type="RefSeq" id="WP_092875886.1">
    <property type="nucleotide sequence ID" value="NZ_FOVC01000002.1"/>
</dbReference>
<comment type="similarity">
    <text evidence="2 8">Belongs to the peptidase A24 family.</text>
</comment>
<dbReference type="GO" id="GO:0006465">
    <property type="term" value="P:signal peptide processing"/>
    <property type="evidence" value="ECO:0007669"/>
    <property type="project" value="TreeGrafter"/>
</dbReference>
<dbReference type="GO" id="GO:0032259">
    <property type="term" value="P:methylation"/>
    <property type="evidence" value="ECO:0007669"/>
    <property type="project" value="UniProtKB-KW"/>
</dbReference>
<keyword evidence="9" id="KW-0378">Hydrolase</keyword>
<dbReference type="InterPro" id="IPR050882">
    <property type="entry name" value="Prepilin_peptidase/N-MTase"/>
</dbReference>
<dbReference type="GO" id="GO:0004190">
    <property type="term" value="F:aspartic-type endopeptidase activity"/>
    <property type="evidence" value="ECO:0007669"/>
    <property type="project" value="UniProtKB-EC"/>
</dbReference>
<dbReference type="Proteomes" id="UP000242222">
    <property type="component" value="Unassembled WGS sequence"/>
</dbReference>
<dbReference type="OrthoDB" id="9789291at2"/>